<dbReference type="AlphaFoldDB" id="A0A813GXT6"/>
<protein>
    <submittedName>
        <fullName evidence="2">Uncharacterized protein</fullName>
    </submittedName>
</protein>
<feature type="region of interest" description="Disordered" evidence="1">
    <location>
        <begin position="44"/>
        <end position="73"/>
    </location>
</feature>
<name>A0A813GXT6_POLGL</name>
<proteinExistence type="predicted"/>
<evidence type="ECO:0000313" key="2">
    <source>
        <dbReference type="EMBL" id="CAE8630092.1"/>
    </source>
</evidence>
<reference evidence="2" key="1">
    <citation type="submission" date="2021-02" db="EMBL/GenBank/DDBJ databases">
        <authorList>
            <person name="Dougan E. K."/>
            <person name="Rhodes N."/>
            <person name="Thang M."/>
            <person name="Chan C."/>
        </authorList>
    </citation>
    <scope>NUCLEOTIDE SEQUENCE</scope>
</reference>
<gene>
    <name evidence="2" type="ORF">PGLA1383_LOCUS46494</name>
</gene>
<organism evidence="2 3">
    <name type="scientific">Polarella glacialis</name>
    <name type="common">Dinoflagellate</name>
    <dbReference type="NCBI Taxonomy" id="89957"/>
    <lineage>
        <taxon>Eukaryota</taxon>
        <taxon>Sar</taxon>
        <taxon>Alveolata</taxon>
        <taxon>Dinophyceae</taxon>
        <taxon>Suessiales</taxon>
        <taxon>Suessiaceae</taxon>
        <taxon>Polarella</taxon>
    </lineage>
</organism>
<evidence type="ECO:0000313" key="3">
    <source>
        <dbReference type="Proteomes" id="UP000654075"/>
    </source>
</evidence>
<feature type="non-terminal residue" evidence="2">
    <location>
        <position position="93"/>
    </location>
</feature>
<evidence type="ECO:0000256" key="1">
    <source>
        <dbReference type="SAM" id="MobiDB-lite"/>
    </source>
</evidence>
<keyword evidence="3" id="KW-1185">Reference proteome</keyword>
<comment type="caution">
    <text evidence="2">The sequence shown here is derived from an EMBL/GenBank/DDBJ whole genome shotgun (WGS) entry which is preliminary data.</text>
</comment>
<accession>A0A813GXT6</accession>
<sequence>ALIISNEDEPLWLAEAAGIAISFPAEDPLLLLRISSQDGAVLPPLPGQGGNRVSSRGEVAADAGSGPGVDSALRPARSDQVRYLSASNYMLEA</sequence>
<dbReference type="Proteomes" id="UP000654075">
    <property type="component" value="Unassembled WGS sequence"/>
</dbReference>
<feature type="non-terminal residue" evidence="2">
    <location>
        <position position="1"/>
    </location>
</feature>
<dbReference type="EMBL" id="CAJNNV010029783">
    <property type="protein sequence ID" value="CAE8630092.1"/>
    <property type="molecule type" value="Genomic_DNA"/>
</dbReference>